<keyword evidence="1" id="KW-0732">Signal</keyword>
<dbReference type="Gene3D" id="3.30.457.10">
    <property type="entry name" value="Copper amine oxidase-like, N-terminal domain"/>
    <property type="match status" value="1"/>
</dbReference>
<proteinExistence type="predicted"/>
<dbReference type="AlphaFoldDB" id="U6SLR7"/>
<keyword evidence="4" id="KW-1185">Reference proteome</keyword>
<comment type="caution">
    <text evidence="3">The sequence shown here is derived from an EMBL/GenBank/DDBJ whole genome shotgun (WGS) entry which is preliminary data.</text>
</comment>
<name>U6SLR7_9BACI</name>
<feature type="chain" id="PRO_5004677490" description="Copper amine oxidase-like N-terminal domain-containing protein" evidence="1">
    <location>
        <begin position="28"/>
        <end position="305"/>
    </location>
</feature>
<evidence type="ECO:0000313" key="3">
    <source>
        <dbReference type="EMBL" id="ERN51830.1"/>
    </source>
</evidence>
<accession>U6SLR7</accession>
<dbReference type="InterPro" id="IPR012854">
    <property type="entry name" value="Cu_amine_oxidase-like_N"/>
</dbReference>
<dbReference type="PATRIC" id="fig|1188261.3.peg.3219"/>
<dbReference type="RefSeq" id="WP_022629283.1">
    <property type="nucleotide sequence ID" value="NZ_ATAE01000042.1"/>
</dbReference>
<dbReference type="EMBL" id="ATAE01000042">
    <property type="protein sequence ID" value="ERN51830.1"/>
    <property type="molecule type" value="Genomic_DNA"/>
</dbReference>
<feature type="signal peptide" evidence="1">
    <location>
        <begin position="1"/>
        <end position="27"/>
    </location>
</feature>
<evidence type="ECO:0000259" key="2">
    <source>
        <dbReference type="Pfam" id="PF07833"/>
    </source>
</evidence>
<organism evidence="3 4">
    <name type="scientific">Alkalihalophilus marmarensis DSM 21297</name>
    <dbReference type="NCBI Taxonomy" id="1188261"/>
    <lineage>
        <taxon>Bacteria</taxon>
        <taxon>Bacillati</taxon>
        <taxon>Bacillota</taxon>
        <taxon>Bacilli</taxon>
        <taxon>Bacillales</taxon>
        <taxon>Bacillaceae</taxon>
        <taxon>Alkalihalophilus</taxon>
    </lineage>
</organism>
<reference evidence="3 4" key="1">
    <citation type="journal article" date="2013" name="Genome Announc.">
        <title>Genome Sequence of the Extreme Obligate Alkaliphile Bacillus marmarensis Strain DSM 21297.</title>
        <authorList>
            <person name="Wernick D.G."/>
            <person name="Choi K.Y."/>
            <person name="Tat C.A."/>
            <person name="Lafontaine Rivera J.G."/>
            <person name="Liao J.C."/>
        </authorList>
    </citation>
    <scope>NUCLEOTIDE SEQUENCE [LARGE SCALE GENOMIC DNA]</scope>
    <source>
        <strain evidence="3 4">DSM 21297</strain>
    </source>
</reference>
<evidence type="ECO:0000256" key="1">
    <source>
        <dbReference type="SAM" id="SignalP"/>
    </source>
</evidence>
<dbReference type="Pfam" id="PF07833">
    <property type="entry name" value="Cu_amine_oxidN1"/>
    <property type="match status" value="1"/>
</dbReference>
<feature type="domain" description="Copper amine oxidase-like N-terminal" evidence="2">
    <location>
        <begin position="32"/>
        <end position="132"/>
    </location>
</feature>
<dbReference type="SUPFAM" id="SSF55383">
    <property type="entry name" value="Copper amine oxidase, domain N"/>
    <property type="match status" value="1"/>
</dbReference>
<sequence length="305" mass="34013">MKKLMMCVVMLVLGFVLILGTANETKAASAEVVKMDGAQVVNGRTLVPLRSVFEELGANVIWNQQQKTVTITHGAKKIMLKIDSNQVNVNGQPQTIDVAPTIIGGRTYVPLRFISETIGAVVKWEPASKTAIVVYNGKEIHIKTYRSFLRDTSKTYTFSHYEGISVLDFFETKNNRDYWNTTFTYDETTVGTIYYRETANGLYMGTKWNDGKYSESVELKYPITVGSSWVNYNPEGYGYSRSTITSTNKTFRMLGETYANTVEVKVVSSTGYSYLAYLMPGAGLVGVLNVNGECGEQCTVLREIK</sequence>
<dbReference type="Proteomes" id="UP000017170">
    <property type="component" value="Unassembled WGS sequence"/>
</dbReference>
<dbReference type="InterPro" id="IPR036582">
    <property type="entry name" value="Mao_N_sf"/>
</dbReference>
<gene>
    <name evidence="3" type="ORF">A33I_18640</name>
</gene>
<evidence type="ECO:0000313" key="4">
    <source>
        <dbReference type="Proteomes" id="UP000017170"/>
    </source>
</evidence>
<protein>
    <recommendedName>
        <fullName evidence="2">Copper amine oxidase-like N-terminal domain-containing protein</fullName>
    </recommendedName>
</protein>